<keyword evidence="5" id="KW-0410">Iron transport</keyword>
<keyword evidence="8" id="KW-0408">Iron</keyword>
<dbReference type="Gene3D" id="2.40.170.20">
    <property type="entry name" value="TonB-dependent receptor, beta-barrel domain"/>
    <property type="match status" value="1"/>
</dbReference>
<dbReference type="Gene3D" id="3.55.50.30">
    <property type="match status" value="1"/>
</dbReference>
<dbReference type="CDD" id="cd01347">
    <property type="entry name" value="ligand_gated_channel"/>
    <property type="match status" value="1"/>
</dbReference>
<keyword evidence="11 14" id="KW-0472">Membrane</keyword>
<keyword evidence="10 15" id="KW-0798">TonB box</keyword>
<evidence type="ECO:0000256" key="12">
    <source>
        <dbReference type="ARBA" id="ARBA00023170"/>
    </source>
</evidence>
<evidence type="ECO:0000256" key="3">
    <source>
        <dbReference type="ARBA" id="ARBA00022448"/>
    </source>
</evidence>
<keyword evidence="6 14" id="KW-0812">Transmembrane</keyword>
<dbReference type="EMBL" id="JADOEL010000016">
    <property type="protein sequence ID" value="MBF8179228.1"/>
    <property type="molecule type" value="Genomic_DNA"/>
</dbReference>
<keyword evidence="4 14" id="KW-1134">Transmembrane beta strand</keyword>
<evidence type="ECO:0000313" key="17">
    <source>
        <dbReference type="EMBL" id="MBF8179228.1"/>
    </source>
</evidence>
<evidence type="ECO:0000256" key="15">
    <source>
        <dbReference type="RuleBase" id="RU003357"/>
    </source>
</evidence>
<evidence type="ECO:0000256" key="5">
    <source>
        <dbReference type="ARBA" id="ARBA00022496"/>
    </source>
</evidence>
<dbReference type="InterPro" id="IPR011662">
    <property type="entry name" value="Secretin/TonB_short_N"/>
</dbReference>
<protein>
    <submittedName>
        <fullName evidence="17">TonB-dependent siderophore receptor</fullName>
    </submittedName>
</protein>
<dbReference type="PANTHER" id="PTHR32552:SF68">
    <property type="entry name" value="FERRICHROME OUTER MEMBRANE TRANSPORTER_PHAGE RECEPTOR"/>
    <property type="match status" value="1"/>
</dbReference>
<dbReference type="InterPro" id="IPR037066">
    <property type="entry name" value="Plug_dom_sf"/>
</dbReference>
<dbReference type="NCBIfam" id="TIGR01783">
    <property type="entry name" value="TonB-siderophor"/>
    <property type="match status" value="1"/>
</dbReference>
<evidence type="ECO:0000256" key="8">
    <source>
        <dbReference type="ARBA" id="ARBA00023004"/>
    </source>
</evidence>
<dbReference type="Pfam" id="PF07715">
    <property type="entry name" value="Plug"/>
    <property type="match status" value="1"/>
</dbReference>
<dbReference type="PANTHER" id="PTHR32552">
    <property type="entry name" value="FERRICHROME IRON RECEPTOR-RELATED"/>
    <property type="match status" value="1"/>
</dbReference>
<evidence type="ECO:0000256" key="9">
    <source>
        <dbReference type="ARBA" id="ARBA00023065"/>
    </source>
</evidence>
<dbReference type="Gene3D" id="2.170.130.10">
    <property type="entry name" value="TonB-dependent receptor, plug domain"/>
    <property type="match status" value="1"/>
</dbReference>
<keyword evidence="13 14" id="KW-0998">Cell outer membrane</keyword>
<evidence type="ECO:0000256" key="13">
    <source>
        <dbReference type="ARBA" id="ARBA00023237"/>
    </source>
</evidence>
<dbReference type="RefSeq" id="WP_195876326.1">
    <property type="nucleotide sequence ID" value="NZ_JADOEL010000016.1"/>
</dbReference>
<reference evidence="17 18" key="1">
    <citation type="submission" date="2020-11" db="EMBL/GenBank/DDBJ databases">
        <title>WGS of Herminiimonas contaminans strain Marseille-Q4544 isolated from planarians Schmidtea mediterranea.</title>
        <authorList>
            <person name="Kangale L."/>
        </authorList>
    </citation>
    <scope>NUCLEOTIDE SEQUENCE [LARGE SCALE GENOMIC DNA]</scope>
    <source>
        <strain evidence="17 18">Marseille-Q4544</strain>
    </source>
</reference>
<name>A0ABS0EWL0_9BURK</name>
<evidence type="ECO:0000259" key="16">
    <source>
        <dbReference type="SMART" id="SM00965"/>
    </source>
</evidence>
<organism evidence="17 18">
    <name type="scientific">Herminiimonas contaminans</name>
    <dbReference type="NCBI Taxonomy" id="1111140"/>
    <lineage>
        <taxon>Bacteria</taxon>
        <taxon>Pseudomonadati</taxon>
        <taxon>Pseudomonadota</taxon>
        <taxon>Betaproteobacteria</taxon>
        <taxon>Burkholderiales</taxon>
        <taxon>Oxalobacteraceae</taxon>
        <taxon>Herminiimonas</taxon>
    </lineage>
</organism>
<evidence type="ECO:0000256" key="11">
    <source>
        <dbReference type="ARBA" id="ARBA00023136"/>
    </source>
</evidence>
<keyword evidence="18" id="KW-1185">Reference proteome</keyword>
<dbReference type="Pfam" id="PF07660">
    <property type="entry name" value="STN"/>
    <property type="match status" value="1"/>
</dbReference>
<dbReference type="InterPro" id="IPR012910">
    <property type="entry name" value="Plug_dom"/>
</dbReference>
<evidence type="ECO:0000313" key="18">
    <source>
        <dbReference type="Proteomes" id="UP000657372"/>
    </source>
</evidence>
<keyword evidence="12 17" id="KW-0675">Receptor</keyword>
<dbReference type="InterPro" id="IPR010105">
    <property type="entry name" value="TonB_sidphr_rcpt"/>
</dbReference>
<proteinExistence type="inferred from homology"/>
<evidence type="ECO:0000256" key="4">
    <source>
        <dbReference type="ARBA" id="ARBA00022452"/>
    </source>
</evidence>
<dbReference type="PROSITE" id="PS52016">
    <property type="entry name" value="TONB_DEPENDENT_REC_3"/>
    <property type="match status" value="1"/>
</dbReference>
<evidence type="ECO:0000256" key="2">
    <source>
        <dbReference type="ARBA" id="ARBA00009810"/>
    </source>
</evidence>
<dbReference type="Proteomes" id="UP000657372">
    <property type="component" value="Unassembled WGS sequence"/>
</dbReference>
<evidence type="ECO:0000256" key="14">
    <source>
        <dbReference type="PROSITE-ProRule" id="PRU01360"/>
    </source>
</evidence>
<keyword evidence="7" id="KW-0732">Signal</keyword>
<comment type="caution">
    <text evidence="17">The sequence shown here is derived from an EMBL/GenBank/DDBJ whole genome shotgun (WGS) entry which is preliminary data.</text>
</comment>
<evidence type="ECO:0000256" key="7">
    <source>
        <dbReference type="ARBA" id="ARBA00022729"/>
    </source>
</evidence>
<accession>A0ABS0EWL0</accession>
<keyword evidence="9" id="KW-0406">Ion transport</keyword>
<dbReference type="InterPro" id="IPR000531">
    <property type="entry name" value="Beta-barrel_TonB"/>
</dbReference>
<dbReference type="SUPFAM" id="SSF56935">
    <property type="entry name" value="Porins"/>
    <property type="match status" value="1"/>
</dbReference>
<gene>
    <name evidence="17" type="ORF">IXC47_16215</name>
</gene>
<dbReference type="SMART" id="SM00965">
    <property type="entry name" value="STN"/>
    <property type="match status" value="1"/>
</dbReference>
<dbReference type="InterPro" id="IPR036942">
    <property type="entry name" value="Beta-barrel_TonB_sf"/>
</dbReference>
<evidence type="ECO:0000256" key="6">
    <source>
        <dbReference type="ARBA" id="ARBA00022692"/>
    </source>
</evidence>
<feature type="domain" description="Secretin/TonB short N-terminal" evidence="16">
    <location>
        <begin position="87"/>
        <end position="138"/>
    </location>
</feature>
<sequence>MPAYEYQKGHIAPSSRATHPAYPLFAIRPVAHAVALALCSFALYAVAPQQALAQTGNAQTASERQTYNIPAGPLATALRSLASTANVALSFTAEQTNGKTSNAVRGQFTPQGAFTVLLSNTGLQAVQLDSGGYVLRTVTVPSADAVLPAVTVRDAGATESATGPVRGYVASRSATGTKTDTAIIETPQSISIVTSDFIEATGAIRLKDALAYTPGINVSPWGSDSRFDWTIIRGFDAQTPGYYLDGMQLRNNNGWAIWQTENYGTERIEVLRGPSSVLYGQTGPGGMINVVSKRPTAEPIRELQVQLGDNSRRQVAGDFSGALDEQGKVLYRVTGLVRDAKLEGSGLPNDRAYIAPSLTWRPNSDTSLTVLSHYLRIRDGSSYGSFPQVGTLLPNPNGQFNPKTYVGEPGFDHFKQDQWMLGYLLEHKLNDTWTLRQNARYGVIDVDYRQVYNESDFALVNPGVPSDPANFRLLKRFPFGSKENAKLFAIDNQAQAKVKLGDWQHTFLFGIDYQSSRNYQRTYNSGTVSPIDGYAPVYTNDVVPGDPWFDAQTKLTQTGFYLQDQIKWGNWAATLGGRYDSAAAKVGSYIDGSNTSVSEHKFTSRAGLVYLHPSGFAPYFSYSESFSPTATIDPVTNSPLKPETGRQYEVGARYQPVGSKNRYSAAVFELRRQNYITYTPDYLPKQTGEILVRGLELEAAFQPIQHMNIVTAYTYTPKAVVTASSTPSEIGKQMQAVSRDQLSVWSDYRFTSGIKVGLGARYTGSNYGYQESAAAKLPAYTILDGLVAYDFQRWSLALNMRNLSNKTFISNCSAGSCRYGELRKIIATATYRW</sequence>
<comment type="subcellular location">
    <subcellularLocation>
        <location evidence="1 14">Cell outer membrane</location>
        <topology evidence="1 14">Multi-pass membrane protein</topology>
    </subcellularLocation>
</comment>
<comment type="similarity">
    <text evidence="2 14 15">Belongs to the TonB-dependent receptor family.</text>
</comment>
<dbReference type="InterPro" id="IPR039426">
    <property type="entry name" value="TonB-dep_rcpt-like"/>
</dbReference>
<dbReference type="Pfam" id="PF00593">
    <property type="entry name" value="TonB_dep_Rec_b-barrel"/>
    <property type="match status" value="1"/>
</dbReference>
<evidence type="ECO:0000256" key="10">
    <source>
        <dbReference type="ARBA" id="ARBA00023077"/>
    </source>
</evidence>
<evidence type="ECO:0000256" key="1">
    <source>
        <dbReference type="ARBA" id="ARBA00004571"/>
    </source>
</evidence>
<keyword evidence="3 14" id="KW-0813">Transport</keyword>